<gene>
    <name evidence="8" type="primary">ORF56</name>
</gene>
<dbReference type="Pfam" id="PF03121">
    <property type="entry name" value="Herpes_UL52"/>
    <property type="match status" value="1"/>
</dbReference>
<keyword evidence="6" id="KW-0862">Zinc</keyword>
<keyword evidence="1" id="KW-1048">Host nucleus</keyword>
<evidence type="ECO:0000256" key="7">
    <source>
        <dbReference type="SAM" id="Phobius"/>
    </source>
</evidence>
<reference evidence="8 9" key="1">
    <citation type="submission" date="2018-02" db="EMBL/GenBank/DDBJ databases">
        <title>Complete genome sequence of MneRV2, the pig-tailed macaque RV2 rhadinovirus, and evolutionary relationship with rhesus macaque RRV and human herpesvirus 8/KSHV.</title>
        <authorList>
            <person name="Rose T.M."/>
            <person name="Bruce A.G."/>
        </authorList>
    </citation>
    <scope>NUCLEOTIDE SEQUENCE [LARGE SCALE GENOMIC DNA]</scope>
    <source>
        <strain evidence="8 9">J97167</strain>
    </source>
</reference>
<keyword evidence="4" id="KW-0479">Metal-binding</keyword>
<evidence type="ECO:0000256" key="3">
    <source>
        <dbReference type="ARBA" id="ARBA00022705"/>
    </source>
</evidence>
<evidence type="ECO:0000256" key="4">
    <source>
        <dbReference type="ARBA" id="ARBA00022723"/>
    </source>
</evidence>
<dbReference type="GO" id="GO:0039686">
    <property type="term" value="P:bidirectional double-stranded viral DNA replication"/>
    <property type="evidence" value="ECO:0007669"/>
    <property type="project" value="InterPro"/>
</dbReference>
<evidence type="ECO:0000256" key="6">
    <source>
        <dbReference type="ARBA" id="ARBA00022833"/>
    </source>
</evidence>
<dbReference type="GO" id="GO:0006260">
    <property type="term" value="P:DNA replication"/>
    <property type="evidence" value="ECO:0007669"/>
    <property type="project" value="UniProtKB-KW"/>
</dbReference>
<dbReference type="InterPro" id="IPR033685">
    <property type="entry name" value="HSV_PRIM"/>
</dbReference>
<dbReference type="EMBL" id="KP265674">
    <property type="protein sequence ID" value="AJE29703.1"/>
    <property type="molecule type" value="Genomic_DNA"/>
</dbReference>
<evidence type="ECO:0000256" key="1">
    <source>
        <dbReference type="ARBA" id="ARBA00022562"/>
    </source>
</evidence>
<keyword evidence="7" id="KW-0812">Transmembrane</keyword>
<evidence type="ECO:0000256" key="5">
    <source>
        <dbReference type="ARBA" id="ARBA00022771"/>
    </source>
</evidence>
<keyword evidence="7" id="KW-0472">Membrane</keyword>
<feature type="transmembrane region" description="Helical" evidence="7">
    <location>
        <begin position="164"/>
        <end position="186"/>
    </location>
</feature>
<keyword evidence="3" id="KW-0235">DNA replication</keyword>
<proteinExistence type="inferred from homology"/>
<dbReference type="KEGG" id="vg:65099587"/>
<evidence type="ECO:0000313" key="8">
    <source>
        <dbReference type="EMBL" id="AJE29703.1"/>
    </source>
</evidence>
<keyword evidence="5" id="KW-0863">Zinc-finger</keyword>
<keyword evidence="2" id="KW-0808">Transferase</keyword>
<dbReference type="Proteomes" id="UP000297089">
    <property type="component" value="Segment"/>
</dbReference>
<organism evidence="8 9">
    <name type="scientific">macacine gammaherpesvirus 12</name>
    <dbReference type="NCBI Taxonomy" id="2560571"/>
    <lineage>
        <taxon>Viruses</taxon>
        <taxon>Duplodnaviria</taxon>
        <taxon>Heunggongvirae</taxon>
        <taxon>Peploviricota</taxon>
        <taxon>Herviviricetes</taxon>
        <taxon>Herpesvirales</taxon>
        <taxon>Orthoherpesviridae</taxon>
        <taxon>Gammaherpesvirinae</taxon>
        <taxon>Rhadinovirus</taxon>
        <taxon>Rhadinovirus macacinegamma12</taxon>
    </lineage>
</organism>
<sequence length="839" mass="95249">MNRVRPLPNGRVNEIMAIFSTSGDMAEVITDILTDTRVTASFFCVLHNRGQVPINTPHAVIKLCLPAKRPGGGPRCLPLMVLNLPVWLLNLFLTGDAPLTSENIKDHIDLPQTEEILGPILSVLACKRSAQQTNHDSFKSKVAWFRAKFVSALRKVYKMTPSPYWMITLFGSFEASFVLAGTFYFFKSHTCTAETLVHLTRLFSSSQGQSLVTVNTYDELGRVFGRSEFLGIVPTFWAYLKYKLRQDDVESKAIDQTINSIRGGLMLSPQDLVHFIYLSFYECMNAQTFMSYSRTTARLPTTVTLEPPRLCRHLEADFKEHVMAYYNKTSYLSTYITVATVPAPLPEGYENFRELATCQYWCGQSKDVVEIMNRINDQYPQLNLTKDLSGLLDLAALDPESGGPKENLFTTSLRIPTYRCEFLNKQYFVLMHADNIDEYWRQNIIVPEDAQLRVLTDQDLTSRVFYCDFGLSLPTFKQQIMVSRHEYFNPRLPVYRWVLDFDLKVTEGRRTLDDIYNLCLTLRQVILETLQLIGPLRPHHPVYFFKSACPAVTWADDISDTSFCHCDEKIGMRIVTPLPVGYCLVGSAPLVSLTDILNRVVKLDTRLASEYPGILEEKGPFDSGIYARGRSVRVPHCYKVGPGGELSRLLKIIICHPEEPDKSLYVKNAFRVSNLLHHSPGDSVAKNGHLVYEVTDRNEGFLESKTKNNLPKTITDVAEKIEETTGKPLIDWAATAVWPKVHETIQRFFPDDRIGQFAYVSFMHSGDNIIQVKPQKGNNFFCINHKHRNHAQTVRVFLTLHSTKESEVTVTFMSQCFAAKCNHNSPTAHFSFTVPITGA</sequence>
<dbReference type="GO" id="GO:0008270">
    <property type="term" value="F:zinc ion binding"/>
    <property type="evidence" value="ECO:0007669"/>
    <property type="project" value="UniProtKB-KW"/>
</dbReference>
<dbReference type="GO" id="GO:0003899">
    <property type="term" value="F:DNA-directed RNA polymerase activity"/>
    <property type="evidence" value="ECO:0007669"/>
    <property type="project" value="InterPro"/>
</dbReference>
<evidence type="ECO:0000313" key="9">
    <source>
        <dbReference type="Proteomes" id="UP000297089"/>
    </source>
</evidence>
<accession>A0A0B5D6H5</accession>
<keyword evidence="7" id="KW-1133">Transmembrane helix</keyword>
<protein>
    <submittedName>
        <fullName evidence="8">ORF56</fullName>
    </submittedName>
</protein>
<name>A0A0B5D6H5_9GAMA</name>
<keyword evidence="9" id="KW-1185">Reference proteome</keyword>
<dbReference type="HAMAP" id="MF_04011">
    <property type="entry name" value="HSV_PRIM"/>
    <property type="match status" value="1"/>
</dbReference>
<evidence type="ECO:0000256" key="2">
    <source>
        <dbReference type="ARBA" id="ARBA00022679"/>
    </source>
</evidence>